<dbReference type="InterPro" id="IPR002181">
    <property type="entry name" value="Fibrinogen_a/b/g_C_dom"/>
</dbReference>
<organism evidence="1">
    <name type="scientific">Magallana gigas</name>
    <name type="common">Pacific oyster</name>
    <name type="synonym">Crassostrea gigas</name>
    <dbReference type="NCBI Taxonomy" id="29159"/>
    <lineage>
        <taxon>Eukaryota</taxon>
        <taxon>Metazoa</taxon>
        <taxon>Spiralia</taxon>
        <taxon>Lophotrochozoa</taxon>
        <taxon>Mollusca</taxon>
        <taxon>Bivalvia</taxon>
        <taxon>Autobranchia</taxon>
        <taxon>Pteriomorphia</taxon>
        <taxon>Ostreida</taxon>
        <taxon>Ostreoidea</taxon>
        <taxon>Ostreidae</taxon>
        <taxon>Magallana</taxon>
    </lineage>
</organism>
<dbReference type="InParanoid" id="K1Q9A0"/>
<sequence length="183" mass="21280">MVTDGGGWTVFQRRQDGSEDFIRNWKEYKTGFGDLRNEFWLGNDILHYLLRQGTYEMRMDMADFENQTRYVKYSSFNVGNETSNYSVTLHGYSGNVDAYDCFGASINNMMFSTKDQDNDAWPRNCAEEFQSGWWHNACHCANPNGVYLAGNTSIYAVGIVYQPWRGYYYSLKSTQLMVRRISN</sequence>
<dbReference type="EMBL" id="JH815621">
    <property type="protein sequence ID" value="EKC33307.1"/>
    <property type="molecule type" value="Genomic_DNA"/>
</dbReference>
<dbReference type="CDD" id="cd00087">
    <property type="entry name" value="FReD"/>
    <property type="match status" value="1"/>
</dbReference>
<evidence type="ECO:0000313" key="1">
    <source>
        <dbReference type="EMBL" id="EKC33307.1"/>
    </source>
</evidence>
<dbReference type="GO" id="GO:0005615">
    <property type="term" value="C:extracellular space"/>
    <property type="evidence" value="ECO:0007669"/>
    <property type="project" value="TreeGrafter"/>
</dbReference>
<dbReference type="HOGENOM" id="CLU_038628_6_0_1"/>
<dbReference type="InterPro" id="IPR050373">
    <property type="entry name" value="Fibrinogen_C-term_domain"/>
</dbReference>
<dbReference type="InterPro" id="IPR036056">
    <property type="entry name" value="Fibrinogen-like_C"/>
</dbReference>
<accession>K1Q9A0</accession>
<dbReference type="PROSITE" id="PS51406">
    <property type="entry name" value="FIBRINOGEN_C_2"/>
    <property type="match status" value="1"/>
</dbReference>
<gene>
    <name evidence="1" type="ORF">CGI_10000643</name>
</gene>
<name>K1Q9A0_MAGGI</name>
<proteinExistence type="predicted"/>
<dbReference type="SMART" id="SM00186">
    <property type="entry name" value="FBG"/>
    <property type="match status" value="1"/>
</dbReference>
<dbReference type="PANTHER" id="PTHR19143">
    <property type="entry name" value="FIBRINOGEN/TENASCIN/ANGIOPOEITIN"/>
    <property type="match status" value="1"/>
</dbReference>
<protein>
    <submittedName>
        <fullName evidence="1">Ficolin-1</fullName>
    </submittedName>
</protein>
<dbReference type="PANTHER" id="PTHR19143:SF458">
    <property type="entry name" value="FIBRINOGEN C-TERMINAL DOMAIN-CONTAINING PROTEIN-RELATED"/>
    <property type="match status" value="1"/>
</dbReference>
<dbReference type="AlphaFoldDB" id="K1Q9A0"/>
<dbReference type="Gene3D" id="3.90.215.10">
    <property type="entry name" value="Gamma Fibrinogen, chain A, domain 1"/>
    <property type="match status" value="1"/>
</dbReference>
<dbReference type="InterPro" id="IPR014716">
    <property type="entry name" value="Fibrinogen_a/b/g_C_1"/>
</dbReference>
<dbReference type="SUPFAM" id="SSF56496">
    <property type="entry name" value="Fibrinogen C-terminal domain-like"/>
    <property type="match status" value="1"/>
</dbReference>
<dbReference type="Pfam" id="PF00147">
    <property type="entry name" value="Fibrinogen_C"/>
    <property type="match status" value="1"/>
</dbReference>
<reference evidence="1" key="1">
    <citation type="journal article" date="2012" name="Nature">
        <title>The oyster genome reveals stress adaptation and complexity of shell formation.</title>
        <authorList>
            <person name="Zhang G."/>
            <person name="Fang X."/>
            <person name="Guo X."/>
            <person name="Li L."/>
            <person name="Luo R."/>
            <person name="Xu F."/>
            <person name="Yang P."/>
            <person name="Zhang L."/>
            <person name="Wang X."/>
            <person name="Qi H."/>
            <person name="Xiong Z."/>
            <person name="Que H."/>
            <person name="Xie Y."/>
            <person name="Holland P.W."/>
            <person name="Paps J."/>
            <person name="Zhu Y."/>
            <person name="Wu F."/>
            <person name="Chen Y."/>
            <person name="Wang J."/>
            <person name="Peng C."/>
            <person name="Meng J."/>
            <person name="Yang L."/>
            <person name="Liu J."/>
            <person name="Wen B."/>
            <person name="Zhang N."/>
            <person name="Huang Z."/>
            <person name="Zhu Q."/>
            <person name="Feng Y."/>
            <person name="Mount A."/>
            <person name="Hedgecock D."/>
            <person name="Xu Z."/>
            <person name="Liu Y."/>
            <person name="Domazet-Loso T."/>
            <person name="Du Y."/>
            <person name="Sun X."/>
            <person name="Zhang S."/>
            <person name="Liu B."/>
            <person name="Cheng P."/>
            <person name="Jiang X."/>
            <person name="Li J."/>
            <person name="Fan D."/>
            <person name="Wang W."/>
            <person name="Fu W."/>
            <person name="Wang T."/>
            <person name="Wang B."/>
            <person name="Zhang J."/>
            <person name="Peng Z."/>
            <person name="Li Y."/>
            <person name="Li N."/>
            <person name="Wang J."/>
            <person name="Chen M."/>
            <person name="He Y."/>
            <person name="Tan F."/>
            <person name="Song X."/>
            <person name="Zheng Q."/>
            <person name="Huang R."/>
            <person name="Yang H."/>
            <person name="Du X."/>
            <person name="Chen L."/>
            <person name="Yang M."/>
            <person name="Gaffney P.M."/>
            <person name="Wang S."/>
            <person name="Luo L."/>
            <person name="She Z."/>
            <person name="Ming Y."/>
            <person name="Huang W."/>
            <person name="Zhang S."/>
            <person name="Huang B."/>
            <person name="Zhang Y."/>
            <person name="Qu T."/>
            <person name="Ni P."/>
            <person name="Miao G."/>
            <person name="Wang J."/>
            <person name="Wang Q."/>
            <person name="Steinberg C.E."/>
            <person name="Wang H."/>
            <person name="Li N."/>
            <person name="Qian L."/>
            <person name="Zhang G."/>
            <person name="Li Y."/>
            <person name="Yang H."/>
            <person name="Liu X."/>
            <person name="Wang J."/>
            <person name="Yin Y."/>
            <person name="Wang J."/>
        </authorList>
    </citation>
    <scope>NUCLEOTIDE SEQUENCE [LARGE SCALE GENOMIC DNA]</scope>
    <source>
        <strain evidence="1">05x7-T-G4-1.051#20</strain>
    </source>
</reference>